<dbReference type="Gene3D" id="2.60.40.10">
    <property type="entry name" value="Immunoglobulins"/>
    <property type="match status" value="1"/>
</dbReference>
<reference evidence="2 3" key="1">
    <citation type="submission" date="2019-03" db="EMBL/GenBank/DDBJ databases">
        <title>Single cell metagenomics reveals metabolic interactions within the superorganism composed of flagellate Streblomastix strix and complex community of Bacteroidetes bacteria on its surface.</title>
        <authorList>
            <person name="Treitli S.C."/>
            <person name="Kolisko M."/>
            <person name="Husnik F."/>
            <person name="Keeling P."/>
            <person name="Hampl V."/>
        </authorList>
    </citation>
    <scope>NUCLEOTIDE SEQUENCE [LARGE SCALE GENOMIC DNA]</scope>
    <source>
        <strain evidence="2">St1</strain>
    </source>
</reference>
<dbReference type="NCBIfam" id="TIGR04183">
    <property type="entry name" value="Por_Secre_tail"/>
    <property type="match status" value="1"/>
</dbReference>
<dbReference type="Proteomes" id="UP000324575">
    <property type="component" value="Unassembled WGS sequence"/>
</dbReference>
<dbReference type="Pfam" id="PF11790">
    <property type="entry name" value="Glyco_hydro_cc"/>
    <property type="match status" value="1"/>
</dbReference>
<organism evidence="2 3">
    <name type="scientific">Candidatus Ordinivivax streblomastigis</name>
    <dbReference type="NCBI Taxonomy" id="2540710"/>
    <lineage>
        <taxon>Bacteria</taxon>
        <taxon>Pseudomonadati</taxon>
        <taxon>Bacteroidota</taxon>
        <taxon>Bacteroidia</taxon>
        <taxon>Bacteroidales</taxon>
        <taxon>Candidatus Ordinivivax</taxon>
    </lineage>
</organism>
<dbReference type="AlphaFoldDB" id="A0A5M8P072"/>
<dbReference type="InterPro" id="IPR024655">
    <property type="entry name" value="Asl1_glyco_hydro_catalytic"/>
</dbReference>
<proteinExistence type="predicted"/>
<dbReference type="InterPro" id="IPR013783">
    <property type="entry name" value="Ig-like_fold"/>
</dbReference>
<evidence type="ECO:0000313" key="3">
    <source>
        <dbReference type="Proteomes" id="UP000324575"/>
    </source>
</evidence>
<comment type="caution">
    <text evidence="2">The sequence shown here is derived from an EMBL/GenBank/DDBJ whole genome shotgun (WGS) entry which is preliminary data.</text>
</comment>
<dbReference type="InterPro" id="IPR026444">
    <property type="entry name" value="Secre_tail"/>
</dbReference>
<dbReference type="InterPro" id="IPR017853">
    <property type="entry name" value="GH"/>
</dbReference>
<sequence length="940" mass="105129">MKFKKQLHVQHYGLFFCFLFSGLSLSAKDSETLVALQNATRTLSQAVDLHLTDAANPLVNSTVDITSEEAWLFFDNMKPSKVLSNYKNAIKINGAVIAPFNNCRLVVYKQGAVVIPHASTYQPLETFTATDFGGSSQKYTIDQYYTNAPITDIPAARRAALTDDNNIRSFKLKRGYMATFANEPDGMGYSRIFIADAADLEINLPIELSGKISFIRVFQWEWVSKKGWCGGTWNEPALFTKNLAHGDTQSDFINATWYYHWGATVGGSDNATATTLLNQEFVPEKWGAGGDVSAFYSNTRWSHLLGANEPDHSEQSNMSVATAIEEWPILMKTGARLGSPATTDYSWLYSFMNECAVRNYRVDYVVVHAYWGGKSPSSWYSDLKKIHDTTGRPLWIKEWNNGANWTTESWPSGSKGDHPYNDANAKKQLSDLKGILQVLDTASFIERYSIYNWVEDARQLITKNGDLTLAGEYLASTTPSLAFNSNKEVIPVWRMNVPKLAYSYSEANGKIRLTWTDPNGELTEKYVIEQSLDGANWSELEEISYATEYLTDVLSPDEIPHGEVYYRIKTIGCEGTIKTSNSIKYDVLKTEKDAALTLSYLKAKDDWSMYLFENPMNENAVITLGTPTYRNRYPVSARTRNVNKNSLELELKTWKNYLTGDYPAAFSNPDTVPFIALPRGYSQFGNIKLLTDTLLNVGKVWRTVTFDTPFEVVPVIIATQLTANDETATAIRVRNITKIGFDVCRKYEEGKTNVFEDISYIAATPGSGLYDDTHRIEVGITSNAAGVSYSNPAKIQFETPCNYPAFFGFIQSNNDETAANLRLKTRNSDGVEVFKQKEQTANNANPAAEIIGYMVLEMDTPATGIHSIVTEKSHTPVYDAYSYTIRLSNHQIINRIEVYSVWGAKLISASGVSDLDVSALQPGMYIAKVNGNTSLKFIKQ</sequence>
<protein>
    <recommendedName>
        <fullName evidence="1">Asl1-like glycosyl hydrolase catalytic domain-containing protein</fullName>
    </recommendedName>
</protein>
<dbReference type="Gene3D" id="2.60.40.2080">
    <property type="match status" value="1"/>
</dbReference>
<dbReference type="SUPFAM" id="SSF51445">
    <property type="entry name" value="(Trans)glycosidases"/>
    <property type="match status" value="1"/>
</dbReference>
<dbReference type="InterPro" id="IPR037221">
    <property type="entry name" value="H-type_lectin_dom_sf"/>
</dbReference>
<accession>A0A5M8P072</accession>
<gene>
    <name evidence="2" type="ORF">EZS26_001982</name>
</gene>
<dbReference type="Gene3D" id="3.20.20.80">
    <property type="entry name" value="Glycosidases"/>
    <property type="match status" value="1"/>
</dbReference>
<evidence type="ECO:0000313" key="2">
    <source>
        <dbReference type="EMBL" id="KAA6301819.1"/>
    </source>
</evidence>
<evidence type="ECO:0000259" key="1">
    <source>
        <dbReference type="Pfam" id="PF11790"/>
    </source>
</evidence>
<name>A0A5M8P072_9BACT</name>
<dbReference type="EMBL" id="SNRX01000013">
    <property type="protein sequence ID" value="KAA6301819.1"/>
    <property type="molecule type" value="Genomic_DNA"/>
</dbReference>
<feature type="domain" description="Asl1-like glycosyl hydrolase catalytic" evidence="1">
    <location>
        <begin position="251"/>
        <end position="472"/>
    </location>
</feature>